<evidence type="ECO:0000313" key="2">
    <source>
        <dbReference type="Proteomes" id="UP000634136"/>
    </source>
</evidence>
<dbReference type="OrthoDB" id="1909082at2759"/>
<dbReference type="AlphaFoldDB" id="A0A834XAE9"/>
<reference evidence="1" key="1">
    <citation type="submission" date="2020-09" db="EMBL/GenBank/DDBJ databases">
        <title>Genome-Enabled Discovery of Anthraquinone Biosynthesis in Senna tora.</title>
        <authorList>
            <person name="Kang S.-H."/>
            <person name="Pandey R.P."/>
            <person name="Lee C.-M."/>
            <person name="Sim J.-S."/>
            <person name="Jeong J.-T."/>
            <person name="Choi B.-S."/>
            <person name="Jung M."/>
            <person name="Ginzburg D."/>
            <person name="Zhao K."/>
            <person name="Won S.Y."/>
            <person name="Oh T.-J."/>
            <person name="Yu Y."/>
            <person name="Kim N.-H."/>
            <person name="Lee O.R."/>
            <person name="Lee T.-H."/>
            <person name="Bashyal P."/>
            <person name="Kim T.-S."/>
            <person name="Lee W.-H."/>
            <person name="Kawkins C."/>
            <person name="Kim C.-K."/>
            <person name="Kim J.S."/>
            <person name="Ahn B.O."/>
            <person name="Rhee S.Y."/>
            <person name="Sohng J.K."/>
        </authorList>
    </citation>
    <scope>NUCLEOTIDE SEQUENCE</scope>
    <source>
        <tissue evidence="1">Leaf</tissue>
    </source>
</reference>
<dbReference type="PANTHER" id="PTHR35687:SF1">
    <property type="entry name" value="OS07G0516700 PROTEIN"/>
    <property type="match status" value="1"/>
</dbReference>
<protein>
    <submittedName>
        <fullName evidence="1">Uncharacterized protein</fullName>
    </submittedName>
</protein>
<proteinExistence type="predicted"/>
<evidence type="ECO:0000313" key="1">
    <source>
        <dbReference type="EMBL" id="KAF7840633.1"/>
    </source>
</evidence>
<dbReference type="PANTHER" id="PTHR35687">
    <property type="entry name" value="OS07G0516700 PROTEIN"/>
    <property type="match status" value="1"/>
</dbReference>
<keyword evidence="2" id="KW-1185">Reference proteome</keyword>
<sequence length="89" mass="10548">MGYSKMEKEDQEEIIHRRAQFLIYKVLQQADFSGQRKKQSNLLGIRISKMKVKIGNRLRKMRKKMMSHLRLSSWKRLFGAAGRLVINVL</sequence>
<dbReference type="Proteomes" id="UP000634136">
    <property type="component" value="Unassembled WGS sequence"/>
</dbReference>
<name>A0A834XAE9_9FABA</name>
<comment type="caution">
    <text evidence="1">The sequence shown here is derived from an EMBL/GenBank/DDBJ whole genome shotgun (WGS) entry which is preliminary data.</text>
</comment>
<gene>
    <name evidence="1" type="ORF">G2W53_002931</name>
</gene>
<accession>A0A834XAE9</accession>
<organism evidence="1 2">
    <name type="scientific">Senna tora</name>
    <dbReference type="NCBI Taxonomy" id="362788"/>
    <lineage>
        <taxon>Eukaryota</taxon>
        <taxon>Viridiplantae</taxon>
        <taxon>Streptophyta</taxon>
        <taxon>Embryophyta</taxon>
        <taxon>Tracheophyta</taxon>
        <taxon>Spermatophyta</taxon>
        <taxon>Magnoliopsida</taxon>
        <taxon>eudicotyledons</taxon>
        <taxon>Gunneridae</taxon>
        <taxon>Pentapetalae</taxon>
        <taxon>rosids</taxon>
        <taxon>fabids</taxon>
        <taxon>Fabales</taxon>
        <taxon>Fabaceae</taxon>
        <taxon>Caesalpinioideae</taxon>
        <taxon>Cassia clade</taxon>
        <taxon>Senna</taxon>
    </lineage>
</organism>
<dbReference type="EMBL" id="JAAIUW010000002">
    <property type="protein sequence ID" value="KAF7840633.1"/>
    <property type="molecule type" value="Genomic_DNA"/>
</dbReference>